<evidence type="ECO:0000313" key="11">
    <source>
        <dbReference type="Proteomes" id="UP000322234"/>
    </source>
</evidence>
<protein>
    <recommendedName>
        <fullName evidence="7">Cell cycle control protein 50C</fullName>
    </recommendedName>
    <alternativeName>
        <fullName evidence="8">Transmembrane protein 30C</fullName>
    </alternativeName>
</protein>
<sequence>MRRKCQNYESRLPDNTAVKQQQLPAFRLQLTASEILSGFFAIGLFCLGMGIILLLSAKSIKEVEINYTEKCATCAKLREEATNFDKECNCSISFYLPQKMEGNVYLYYKLYGFYQNLYRYILSRSNIQLVGADVKDVRNCAPFRTSDNGLPIAPCGAIANSMFNDTIVLWYNFNSSTHIRVPMVRTETAWWTDKYVKFQNPAFQNLSSAFAGTAKPPNWPKPVYELDENDPGNNGFINDDFIVWMRTAAFPNFKKLYRRLHRIGNFTEGLPAGSYSFIINYNFPVSRFQGQKAVVLSTLTWSGGSSLFLALAYLVTGAVTLLASFSMMALHLKLKERKTFFLQLGEALLYGDSKSRIFVVLFSSQESISLLQLSVFTKWSSTFPKKPKWFQLKNKLSPDGGEGEEMKQRIEDPPPWKTYCISCKKLGLHSVLSRDSCSVNLGAGDGKWDGHIQMEANEQLFGEDCEPASVRNDQRKTAPNIALILEKKSGRITQKSPQRSGASESYVTNYIPTSHTSQYSVEVKIKYMEIYYSKFTKRSNHLKSLTSKFFSKPNNQSHHQPINKWFKCIYIMVILSPTELNPLDIFVKLSLGRRDLSYLRTSSYSSFLPDLS</sequence>
<evidence type="ECO:0000256" key="1">
    <source>
        <dbReference type="ARBA" id="ARBA00004370"/>
    </source>
</evidence>
<proteinExistence type="inferred from homology"/>
<dbReference type="GO" id="GO:0045332">
    <property type="term" value="P:phospholipid translocation"/>
    <property type="evidence" value="ECO:0007669"/>
    <property type="project" value="TreeGrafter"/>
</dbReference>
<comment type="subcellular location">
    <subcellularLocation>
        <location evidence="1">Membrane</location>
    </subcellularLocation>
</comment>
<evidence type="ECO:0000256" key="9">
    <source>
        <dbReference type="SAM" id="Phobius"/>
    </source>
</evidence>
<evidence type="ECO:0000256" key="2">
    <source>
        <dbReference type="ARBA" id="ARBA00009457"/>
    </source>
</evidence>
<comment type="similarity">
    <text evidence="2">Belongs to the CDC50/LEM3 family.</text>
</comment>
<dbReference type="PANTHER" id="PTHR10926">
    <property type="entry name" value="CELL CYCLE CONTROL PROTEIN 50"/>
    <property type="match status" value="1"/>
</dbReference>
<evidence type="ECO:0000256" key="5">
    <source>
        <dbReference type="ARBA" id="ARBA00023136"/>
    </source>
</evidence>
<name>A0A6B0QW77_9CETA</name>
<keyword evidence="4 9" id="KW-1133">Transmembrane helix</keyword>
<dbReference type="EMBL" id="VBQZ03000010">
    <property type="protein sequence ID" value="MXQ82089.1"/>
    <property type="molecule type" value="Genomic_DNA"/>
</dbReference>
<dbReference type="GO" id="GO:0005783">
    <property type="term" value="C:endoplasmic reticulum"/>
    <property type="evidence" value="ECO:0007669"/>
    <property type="project" value="TreeGrafter"/>
</dbReference>
<gene>
    <name evidence="10" type="ORF">E5288_WYG012516</name>
</gene>
<reference evidence="10" key="1">
    <citation type="submission" date="2019-10" db="EMBL/GenBank/DDBJ databases">
        <title>The sequence and de novo assembly of the wild yak genome.</title>
        <authorList>
            <person name="Liu Y."/>
        </authorList>
    </citation>
    <scope>NUCLEOTIDE SEQUENCE [LARGE SCALE GENOMIC DNA]</scope>
    <source>
        <strain evidence="10">WY2019</strain>
    </source>
</reference>
<evidence type="ECO:0000313" key="10">
    <source>
        <dbReference type="EMBL" id="MXQ82089.1"/>
    </source>
</evidence>
<evidence type="ECO:0000256" key="3">
    <source>
        <dbReference type="ARBA" id="ARBA00022692"/>
    </source>
</evidence>
<evidence type="ECO:0000256" key="6">
    <source>
        <dbReference type="ARBA" id="ARBA00023180"/>
    </source>
</evidence>
<organism evidence="10 11">
    <name type="scientific">Bos mutus</name>
    <name type="common">wild yak</name>
    <dbReference type="NCBI Taxonomy" id="72004"/>
    <lineage>
        <taxon>Eukaryota</taxon>
        <taxon>Metazoa</taxon>
        <taxon>Chordata</taxon>
        <taxon>Craniata</taxon>
        <taxon>Vertebrata</taxon>
        <taxon>Euteleostomi</taxon>
        <taxon>Mammalia</taxon>
        <taxon>Eutheria</taxon>
        <taxon>Laurasiatheria</taxon>
        <taxon>Artiodactyla</taxon>
        <taxon>Ruminantia</taxon>
        <taxon>Pecora</taxon>
        <taxon>Bovidae</taxon>
        <taxon>Bovinae</taxon>
        <taxon>Bos</taxon>
    </lineage>
</organism>
<keyword evidence="5 9" id="KW-0472">Membrane</keyword>
<dbReference type="AlphaFoldDB" id="A0A6B0QW77"/>
<comment type="caution">
    <text evidence="10">The sequence shown here is derived from an EMBL/GenBank/DDBJ whole genome shotgun (WGS) entry which is preliminary data.</text>
</comment>
<dbReference type="InterPro" id="IPR005045">
    <property type="entry name" value="CDC50/LEM3_fam"/>
</dbReference>
<dbReference type="Pfam" id="PF03381">
    <property type="entry name" value="CDC50"/>
    <property type="match status" value="1"/>
</dbReference>
<keyword evidence="3 9" id="KW-0812">Transmembrane</keyword>
<dbReference type="Proteomes" id="UP000322234">
    <property type="component" value="Unassembled WGS sequence"/>
</dbReference>
<evidence type="ECO:0000256" key="8">
    <source>
        <dbReference type="ARBA" id="ARBA00032728"/>
    </source>
</evidence>
<evidence type="ECO:0000256" key="4">
    <source>
        <dbReference type="ARBA" id="ARBA00022989"/>
    </source>
</evidence>
<dbReference type="PANTHER" id="PTHR10926:SF1">
    <property type="entry name" value="CELL CYCLE CONTROL PROTEIN 50C"/>
    <property type="match status" value="1"/>
</dbReference>
<feature type="transmembrane region" description="Helical" evidence="9">
    <location>
        <begin position="303"/>
        <end position="330"/>
    </location>
</feature>
<evidence type="ECO:0000256" key="7">
    <source>
        <dbReference type="ARBA" id="ARBA00023886"/>
    </source>
</evidence>
<keyword evidence="6" id="KW-0325">Glycoprotein</keyword>
<keyword evidence="11" id="KW-1185">Reference proteome</keyword>
<dbReference type="GO" id="GO:0005886">
    <property type="term" value="C:plasma membrane"/>
    <property type="evidence" value="ECO:0007669"/>
    <property type="project" value="TreeGrafter"/>
</dbReference>
<feature type="transmembrane region" description="Helical" evidence="9">
    <location>
        <begin position="35"/>
        <end position="55"/>
    </location>
</feature>
<dbReference type="GO" id="GO:0005794">
    <property type="term" value="C:Golgi apparatus"/>
    <property type="evidence" value="ECO:0007669"/>
    <property type="project" value="TreeGrafter"/>
</dbReference>
<accession>A0A6B0QW77</accession>